<evidence type="ECO:0000259" key="2">
    <source>
        <dbReference type="PROSITE" id="PS50097"/>
    </source>
</evidence>
<dbReference type="CDD" id="cd18186">
    <property type="entry name" value="BTB_POZ_ZBTB_KLHL-like"/>
    <property type="match status" value="1"/>
</dbReference>
<dbReference type="PROSITE" id="PS50097">
    <property type="entry name" value="BTB"/>
    <property type="match status" value="1"/>
</dbReference>
<keyword evidence="4" id="KW-1185">Reference proteome</keyword>
<proteinExistence type="predicted"/>
<organism evidence="3 4">
    <name type="scientific">Dichanthelium oligosanthes</name>
    <dbReference type="NCBI Taxonomy" id="888268"/>
    <lineage>
        <taxon>Eukaryota</taxon>
        <taxon>Viridiplantae</taxon>
        <taxon>Streptophyta</taxon>
        <taxon>Embryophyta</taxon>
        <taxon>Tracheophyta</taxon>
        <taxon>Spermatophyta</taxon>
        <taxon>Magnoliopsida</taxon>
        <taxon>Liliopsida</taxon>
        <taxon>Poales</taxon>
        <taxon>Poaceae</taxon>
        <taxon>PACMAD clade</taxon>
        <taxon>Panicoideae</taxon>
        <taxon>Panicodae</taxon>
        <taxon>Paniceae</taxon>
        <taxon>Dichantheliinae</taxon>
        <taxon>Dichanthelium</taxon>
    </lineage>
</organism>
<dbReference type="PANTHER" id="PTHR46672">
    <property type="entry name" value="OS08G0495500 PROTEIN-RELATED"/>
    <property type="match status" value="1"/>
</dbReference>
<evidence type="ECO:0000256" key="1">
    <source>
        <dbReference type="ARBA" id="ARBA00004906"/>
    </source>
</evidence>
<dbReference type="InterPro" id="IPR000210">
    <property type="entry name" value="BTB/POZ_dom"/>
</dbReference>
<dbReference type="InterPro" id="IPR011333">
    <property type="entry name" value="SKP1/BTB/POZ_sf"/>
</dbReference>
<name>A0A1E5WIX4_9POAL</name>
<dbReference type="OrthoDB" id="685334at2759"/>
<dbReference type="Pfam" id="PF00651">
    <property type="entry name" value="BTB"/>
    <property type="match status" value="1"/>
</dbReference>
<dbReference type="EMBL" id="LWDX02005829">
    <property type="protein sequence ID" value="OEL37362.1"/>
    <property type="molecule type" value="Genomic_DNA"/>
</dbReference>
<dbReference type="InterPro" id="IPR044714">
    <property type="entry name" value="AtSIBP1-like"/>
</dbReference>
<evidence type="ECO:0000313" key="4">
    <source>
        <dbReference type="Proteomes" id="UP000095767"/>
    </source>
</evidence>
<gene>
    <name evidence="3" type="ORF">BAE44_0001611</name>
</gene>
<evidence type="ECO:0000313" key="3">
    <source>
        <dbReference type="EMBL" id="OEL37362.1"/>
    </source>
</evidence>
<dbReference type="Proteomes" id="UP000095767">
    <property type="component" value="Unassembled WGS sequence"/>
</dbReference>
<feature type="domain" description="BTB" evidence="2">
    <location>
        <begin position="68"/>
        <end position="127"/>
    </location>
</feature>
<dbReference type="STRING" id="888268.A0A1E5WIX4"/>
<accession>A0A1E5WIX4</accession>
<dbReference type="AlphaFoldDB" id="A0A1E5WIX4"/>
<sequence length="232" mass="25966">MSCTPGNGYDDVRITGRSVRWEAVLGPHDWIKDGAPLTSSCLSYQVRTGWRMEAQPGLARMLNEGILSDILVNDVGGSIRAHRAVLGARSPVFTSMFSHDLKEKKESTLDISDMSIGACRAFIGYLYGDLRGKEFLAHRSELLRAGHKYDVVELKRACEESMLNDVDTDSALDGLHTAHLYVLPMLKSFCMTLLKDFRKMYEVLEDFHEFMRTADPDLVAEVKANLQTNNCG</sequence>
<comment type="pathway">
    <text evidence="1">Protein modification; protein ubiquitination.</text>
</comment>
<reference evidence="3 4" key="1">
    <citation type="submission" date="2016-09" db="EMBL/GenBank/DDBJ databases">
        <title>The draft genome of Dichanthelium oligosanthes: A C3 panicoid grass species.</title>
        <authorList>
            <person name="Studer A.J."/>
            <person name="Schnable J.C."/>
            <person name="Brutnell T.P."/>
        </authorList>
    </citation>
    <scope>NUCLEOTIDE SEQUENCE [LARGE SCALE GENOMIC DNA]</scope>
    <source>
        <strain evidence="4">cv. Kellogg 1175</strain>
        <tissue evidence="3">Leaf</tissue>
    </source>
</reference>
<dbReference type="PANTHER" id="PTHR46672:SF4">
    <property type="entry name" value="OS08G0495500 PROTEIN"/>
    <property type="match status" value="1"/>
</dbReference>
<dbReference type="SUPFAM" id="SSF54695">
    <property type="entry name" value="POZ domain"/>
    <property type="match status" value="1"/>
</dbReference>
<protein>
    <submittedName>
        <fullName evidence="3">BTB/POZ domain-containing protein</fullName>
    </submittedName>
</protein>
<dbReference type="SMART" id="SM00225">
    <property type="entry name" value="BTB"/>
    <property type="match status" value="1"/>
</dbReference>
<dbReference type="Gene3D" id="3.30.710.10">
    <property type="entry name" value="Potassium Channel Kv1.1, Chain A"/>
    <property type="match status" value="1"/>
</dbReference>
<comment type="caution">
    <text evidence="3">The sequence shown here is derived from an EMBL/GenBank/DDBJ whole genome shotgun (WGS) entry which is preliminary data.</text>
</comment>